<organism evidence="1 2">
    <name type="scientific">Austropuccinia psidii MF-1</name>
    <dbReference type="NCBI Taxonomy" id="1389203"/>
    <lineage>
        <taxon>Eukaryota</taxon>
        <taxon>Fungi</taxon>
        <taxon>Dikarya</taxon>
        <taxon>Basidiomycota</taxon>
        <taxon>Pucciniomycotina</taxon>
        <taxon>Pucciniomycetes</taxon>
        <taxon>Pucciniales</taxon>
        <taxon>Sphaerophragmiaceae</taxon>
        <taxon>Austropuccinia</taxon>
    </lineage>
</organism>
<evidence type="ECO:0000313" key="2">
    <source>
        <dbReference type="Proteomes" id="UP000765509"/>
    </source>
</evidence>
<name>A0A9Q3GBS3_9BASI</name>
<sequence>MLVQDPRSSHANHYTWPGSQWFTCKSLQMSRITMIHTQILMLVQDPDISEAIPNTCPGSQQFTCKSLCLSRIKTLHTQILTLVQDPNVSDCDSKLEHKHDSQIP</sequence>
<gene>
    <name evidence="1" type="ORF">O181_001349</name>
</gene>
<accession>A0A9Q3GBS3</accession>
<comment type="caution">
    <text evidence="1">The sequence shown here is derived from an EMBL/GenBank/DDBJ whole genome shotgun (WGS) entry which is preliminary data.</text>
</comment>
<protein>
    <submittedName>
        <fullName evidence="1">Uncharacterized protein</fullName>
    </submittedName>
</protein>
<dbReference type="EMBL" id="AVOT02000191">
    <property type="protein sequence ID" value="MBW0461634.1"/>
    <property type="molecule type" value="Genomic_DNA"/>
</dbReference>
<proteinExistence type="predicted"/>
<evidence type="ECO:0000313" key="1">
    <source>
        <dbReference type="EMBL" id="MBW0461634.1"/>
    </source>
</evidence>
<keyword evidence="2" id="KW-1185">Reference proteome</keyword>
<dbReference type="AlphaFoldDB" id="A0A9Q3GBS3"/>
<dbReference type="Proteomes" id="UP000765509">
    <property type="component" value="Unassembled WGS sequence"/>
</dbReference>
<reference evidence="1" key="1">
    <citation type="submission" date="2021-03" db="EMBL/GenBank/DDBJ databases">
        <title>Draft genome sequence of rust myrtle Austropuccinia psidii MF-1, a brazilian biotype.</title>
        <authorList>
            <person name="Quecine M.C."/>
            <person name="Pachon D.M.R."/>
            <person name="Bonatelli M.L."/>
            <person name="Correr F.H."/>
            <person name="Franceschini L.M."/>
            <person name="Leite T.F."/>
            <person name="Margarido G.R.A."/>
            <person name="Almeida C.A."/>
            <person name="Ferrarezi J.A."/>
            <person name="Labate C.A."/>
        </authorList>
    </citation>
    <scope>NUCLEOTIDE SEQUENCE</scope>
    <source>
        <strain evidence="1">MF-1</strain>
    </source>
</reference>